<dbReference type="SUPFAM" id="SSF49354">
    <property type="entry name" value="PapD-like"/>
    <property type="match status" value="1"/>
</dbReference>
<dbReference type="Gene3D" id="2.60.40.10">
    <property type="entry name" value="Immunoglobulins"/>
    <property type="match status" value="1"/>
</dbReference>
<dbReference type="PANTHER" id="PTHR30251">
    <property type="entry name" value="PILUS ASSEMBLY CHAPERONE"/>
    <property type="match status" value="1"/>
</dbReference>
<feature type="chain" id="PRO_5014769088" evidence="1">
    <location>
        <begin position="27"/>
        <end position="269"/>
    </location>
</feature>
<dbReference type="PROSITE" id="PS51318">
    <property type="entry name" value="TAT"/>
    <property type="match status" value="1"/>
</dbReference>
<comment type="caution">
    <text evidence="3">The sequence shown here is derived from an EMBL/GenBank/DDBJ whole genome shotgun (WGS) entry which is preliminary data.</text>
</comment>
<accession>A0A2N5DAG2</accession>
<organism evidence="3 4">
    <name type="scientific">Caulobacter zeae</name>
    <dbReference type="NCBI Taxonomy" id="2055137"/>
    <lineage>
        <taxon>Bacteria</taxon>
        <taxon>Pseudomonadati</taxon>
        <taxon>Pseudomonadota</taxon>
        <taxon>Alphaproteobacteria</taxon>
        <taxon>Caulobacterales</taxon>
        <taxon>Caulobacteraceae</taxon>
        <taxon>Caulobacter</taxon>
    </lineage>
</organism>
<keyword evidence="1" id="KW-0732">Signal</keyword>
<dbReference type="Pfam" id="PF00345">
    <property type="entry name" value="PapD_N"/>
    <property type="match status" value="1"/>
</dbReference>
<name>A0A2N5DAG2_9CAUL</name>
<proteinExistence type="predicted"/>
<reference evidence="3 4" key="1">
    <citation type="submission" date="2017-12" db="EMBL/GenBank/DDBJ databases">
        <title>The genome sequence of Caulobacter sp. 410.</title>
        <authorList>
            <person name="Gao J."/>
            <person name="Mao X."/>
            <person name="Sun J."/>
        </authorList>
    </citation>
    <scope>NUCLEOTIDE SEQUENCE [LARGE SCALE GENOMIC DNA]</scope>
    <source>
        <strain evidence="3 4">410</strain>
    </source>
</reference>
<dbReference type="RefSeq" id="WP_101719095.1">
    <property type="nucleotide sequence ID" value="NZ_PJRS01000034.1"/>
</dbReference>
<protein>
    <submittedName>
        <fullName evidence="3">Molecular chaperone</fullName>
    </submittedName>
</protein>
<dbReference type="Proteomes" id="UP000234479">
    <property type="component" value="Unassembled WGS sequence"/>
</dbReference>
<dbReference type="OrthoDB" id="369595at2"/>
<dbReference type="InterPro" id="IPR050643">
    <property type="entry name" value="Periplasmic_pilus_chap"/>
</dbReference>
<sequence length="269" mass="28060">MTRSKTFRGRLLGAACAGLLALAGLAAQGAPGLGGSALAMTVQPVVIDLKPTGRGMSQIVTVQNTFANPLPVELRAEELSFDEKGAHPSDTPTNDLLIFPPQAVIQPGETQSFRIQWVGDPALAQSKHYYVTVAQMPVKLPEGQSAIQILYNFQVLASVAPSGGKPALALSKSEIGADADGKPVPVVYVANTSNTHGYLSRGKLKIIEKDAAGKAVFSRTIPGPEIQQTIGFGLIAPGQTRRIAVPIELPLTAAAGGSLEAQFSSDEGR</sequence>
<dbReference type="PANTHER" id="PTHR30251:SF4">
    <property type="entry name" value="SLR1668 PROTEIN"/>
    <property type="match status" value="1"/>
</dbReference>
<dbReference type="GO" id="GO:0030288">
    <property type="term" value="C:outer membrane-bounded periplasmic space"/>
    <property type="evidence" value="ECO:0007669"/>
    <property type="project" value="InterPro"/>
</dbReference>
<dbReference type="InterPro" id="IPR016147">
    <property type="entry name" value="Pili_assmbl_chaperone_N"/>
</dbReference>
<evidence type="ECO:0000256" key="1">
    <source>
        <dbReference type="SAM" id="SignalP"/>
    </source>
</evidence>
<gene>
    <name evidence="3" type="ORF">SGCZBJ_16555</name>
</gene>
<evidence type="ECO:0000313" key="3">
    <source>
        <dbReference type="EMBL" id="PLR22966.1"/>
    </source>
</evidence>
<feature type="signal peptide" evidence="1">
    <location>
        <begin position="1"/>
        <end position="26"/>
    </location>
</feature>
<dbReference type="InterPro" id="IPR008962">
    <property type="entry name" value="PapD-like_sf"/>
</dbReference>
<dbReference type="InterPro" id="IPR013783">
    <property type="entry name" value="Ig-like_fold"/>
</dbReference>
<evidence type="ECO:0000259" key="2">
    <source>
        <dbReference type="Pfam" id="PF00345"/>
    </source>
</evidence>
<feature type="domain" description="Pili assembly chaperone N-terminal" evidence="2">
    <location>
        <begin position="57"/>
        <end position="152"/>
    </location>
</feature>
<dbReference type="AlphaFoldDB" id="A0A2N5DAG2"/>
<keyword evidence="4" id="KW-1185">Reference proteome</keyword>
<dbReference type="GO" id="GO:0071555">
    <property type="term" value="P:cell wall organization"/>
    <property type="evidence" value="ECO:0007669"/>
    <property type="project" value="InterPro"/>
</dbReference>
<dbReference type="InterPro" id="IPR006311">
    <property type="entry name" value="TAT_signal"/>
</dbReference>
<dbReference type="EMBL" id="PJRS01000034">
    <property type="protein sequence ID" value="PLR22966.1"/>
    <property type="molecule type" value="Genomic_DNA"/>
</dbReference>
<evidence type="ECO:0000313" key="4">
    <source>
        <dbReference type="Proteomes" id="UP000234479"/>
    </source>
</evidence>